<feature type="region of interest" description="Disordered" evidence="1">
    <location>
        <begin position="1"/>
        <end position="30"/>
    </location>
</feature>
<name>A0A438CGX8_VITVI</name>
<reference evidence="2 3" key="1">
    <citation type="journal article" date="2018" name="PLoS Genet.">
        <title>Population sequencing reveals clonal diversity and ancestral inbreeding in the grapevine cultivar Chardonnay.</title>
        <authorList>
            <person name="Roach M.J."/>
            <person name="Johnson D.L."/>
            <person name="Bohlmann J."/>
            <person name="van Vuuren H.J."/>
            <person name="Jones S.J."/>
            <person name="Pretorius I.S."/>
            <person name="Schmidt S.A."/>
            <person name="Borneman A.R."/>
        </authorList>
    </citation>
    <scope>NUCLEOTIDE SEQUENCE [LARGE SCALE GENOMIC DNA]</scope>
    <source>
        <strain evidence="3">cv. Chardonnay</strain>
        <tissue evidence="2">Leaf</tissue>
    </source>
</reference>
<protein>
    <recommendedName>
        <fullName evidence="4">DUF4283 domain-containing protein</fullName>
    </recommendedName>
</protein>
<evidence type="ECO:0008006" key="4">
    <source>
        <dbReference type="Google" id="ProtNLM"/>
    </source>
</evidence>
<evidence type="ECO:0000313" key="2">
    <source>
        <dbReference type="EMBL" id="RVW22470.1"/>
    </source>
</evidence>
<proteinExistence type="predicted"/>
<comment type="caution">
    <text evidence="2">The sequence shown here is derived from an EMBL/GenBank/DDBJ whole genome shotgun (WGS) entry which is preliminary data.</text>
</comment>
<dbReference type="EMBL" id="QGNW01002232">
    <property type="protein sequence ID" value="RVW22470.1"/>
    <property type="molecule type" value="Genomic_DNA"/>
</dbReference>
<accession>A0A438CGX8</accession>
<gene>
    <name evidence="2" type="ORF">CK203_107238</name>
</gene>
<dbReference type="AlphaFoldDB" id="A0A438CGX8"/>
<sequence length="475" mass="53626">MKNPSFGALHSPLPRQSEMQERKPDEEIQQPAFSHGYAKISHSMRKFRGGAAAGLSEGQILHTLQTTSEDDFSRDEWLGFTFLGVIEARFSFKSLKITLNDQYLVVQGENHLEWPILDGRRILEGWVLLVDKLCSLGIVLLLKTRWAQALQVSKKEGDVKSRLRKRRKNGEVSEFWNLGGDFFLTEFEVVEEAERVLRRGIRHFKDKTFHLERKLEDSREGLIAVDDDTSKFVQLHYCGKCHLGCQWCVPTQGKEWSNVRNERGLDSHVWSSVGPSWVQGQTLRDGVVGPVGEGNDGNGKGKGNEKRVVEVTSVSSYDGVRLKGKGSWPRVLWVESDKVRNNELLRAQDSCQRVVVKFGPVVHEVLRMDLSLGILGAVGLGTQARLLVESSCLERRLIEAILSVVLLAKERGKFRAYESLLEEASRYSHFETCSFLSLEGQVLLLLSVEGKKRWWLLTRPCGIQGAILCERKGVG</sequence>
<evidence type="ECO:0000313" key="3">
    <source>
        <dbReference type="Proteomes" id="UP000288805"/>
    </source>
</evidence>
<organism evidence="2 3">
    <name type="scientific">Vitis vinifera</name>
    <name type="common">Grape</name>
    <dbReference type="NCBI Taxonomy" id="29760"/>
    <lineage>
        <taxon>Eukaryota</taxon>
        <taxon>Viridiplantae</taxon>
        <taxon>Streptophyta</taxon>
        <taxon>Embryophyta</taxon>
        <taxon>Tracheophyta</taxon>
        <taxon>Spermatophyta</taxon>
        <taxon>Magnoliopsida</taxon>
        <taxon>eudicotyledons</taxon>
        <taxon>Gunneridae</taxon>
        <taxon>Pentapetalae</taxon>
        <taxon>rosids</taxon>
        <taxon>Vitales</taxon>
        <taxon>Vitaceae</taxon>
        <taxon>Viteae</taxon>
        <taxon>Vitis</taxon>
    </lineage>
</organism>
<evidence type="ECO:0000256" key="1">
    <source>
        <dbReference type="SAM" id="MobiDB-lite"/>
    </source>
</evidence>
<dbReference type="Proteomes" id="UP000288805">
    <property type="component" value="Unassembled WGS sequence"/>
</dbReference>